<evidence type="ECO:0000313" key="2">
    <source>
        <dbReference type="Proteomes" id="UP001064048"/>
    </source>
</evidence>
<name>A0ACC0KYC8_CHOFU</name>
<accession>A0ACC0KYC8</accession>
<organism evidence="1 2">
    <name type="scientific">Choristoneura fumiferana</name>
    <name type="common">Spruce budworm moth</name>
    <name type="synonym">Archips fumiferana</name>
    <dbReference type="NCBI Taxonomy" id="7141"/>
    <lineage>
        <taxon>Eukaryota</taxon>
        <taxon>Metazoa</taxon>
        <taxon>Ecdysozoa</taxon>
        <taxon>Arthropoda</taxon>
        <taxon>Hexapoda</taxon>
        <taxon>Insecta</taxon>
        <taxon>Pterygota</taxon>
        <taxon>Neoptera</taxon>
        <taxon>Endopterygota</taxon>
        <taxon>Lepidoptera</taxon>
        <taxon>Glossata</taxon>
        <taxon>Ditrysia</taxon>
        <taxon>Tortricoidea</taxon>
        <taxon>Tortricidae</taxon>
        <taxon>Tortricinae</taxon>
        <taxon>Choristoneura</taxon>
    </lineage>
</organism>
<dbReference type="Proteomes" id="UP001064048">
    <property type="component" value="Chromosome 27"/>
</dbReference>
<gene>
    <name evidence="1" type="ORF">MSG28_015130</name>
</gene>
<sequence>MDTENKEDNYYRRLRFSWRNCMNAHILHKLKEVPGNASTQASSKESILIKLHAFAGKFISTAFAVVQNLKSILQCNSEQFRRDHISLSDSPLQRNRRRALVRSSISPKKRKIPVLSQNIKKTKGKTPGGYYEIRSLRLV</sequence>
<evidence type="ECO:0000313" key="1">
    <source>
        <dbReference type="EMBL" id="KAI8441544.1"/>
    </source>
</evidence>
<comment type="caution">
    <text evidence="1">The sequence shown here is derived from an EMBL/GenBank/DDBJ whole genome shotgun (WGS) entry which is preliminary data.</text>
</comment>
<proteinExistence type="predicted"/>
<keyword evidence="2" id="KW-1185">Reference proteome</keyword>
<reference evidence="1 2" key="1">
    <citation type="journal article" date="2022" name="Genome Biol. Evol.">
        <title>The Spruce Budworm Genome: Reconstructing the Evolutionary History of Antifreeze Proteins.</title>
        <authorList>
            <person name="Beliveau C."/>
            <person name="Gagne P."/>
            <person name="Picq S."/>
            <person name="Vernygora O."/>
            <person name="Keeling C.I."/>
            <person name="Pinkney K."/>
            <person name="Doucet D."/>
            <person name="Wen F."/>
            <person name="Johnston J.S."/>
            <person name="Maaroufi H."/>
            <person name="Boyle B."/>
            <person name="Laroche J."/>
            <person name="Dewar K."/>
            <person name="Juretic N."/>
            <person name="Blackburn G."/>
            <person name="Nisole A."/>
            <person name="Brunet B."/>
            <person name="Brandao M."/>
            <person name="Lumley L."/>
            <person name="Duan J."/>
            <person name="Quan G."/>
            <person name="Lucarotti C.J."/>
            <person name="Roe A.D."/>
            <person name="Sperling F.A.H."/>
            <person name="Levesque R.C."/>
            <person name="Cusson M."/>
        </authorList>
    </citation>
    <scope>NUCLEOTIDE SEQUENCE [LARGE SCALE GENOMIC DNA]</scope>
    <source>
        <strain evidence="1">Glfc:IPQL:Cfum</strain>
    </source>
</reference>
<dbReference type="EMBL" id="CM046127">
    <property type="protein sequence ID" value="KAI8441544.1"/>
    <property type="molecule type" value="Genomic_DNA"/>
</dbReference>
<protein>
    <submittedName>
        <fullName evidence="1">Uncharacterized protein</fullName>
    </submittedName>
</protein>